<proteinExistence type="inferred from homology"/>
<dbReference type="AlphaFoldDB" id="A0A1U7IZ86"/>
<dbReference type="EMBL" id="MRCG01000024">
    <property type="protein sequence ID" value="OKH44280.1"/>
    <property type="molecule type" value="Genomic_DNA"/>
</dbReference>
<dbReference type="PROSITE" id="PS00137">
    <property type="entry name" value="SUBTILASE_HIS"/>
    <property type="match status" value="1"/>
</dbReference>
<keyword evidence="10" id="KW-1185">Reference proteome</keyword>
<evidence type="ECO:0000256" key="5">
    <source>
        <dbReference type="PIRSR" id="PIRSR615500-1"/>
    </source>
</evidence>
<dbReference type="InterPro" id="IPR022398">
    <property type="entry name" value="Peptidase_S8_His-AS"/>
</dbReference>
<gene>
    <name evidence="9" type="ORF">NIES30_22755</name>
</gene>
<evidence type="ECO:0000259" key="8">
    <source>
        <dbReference type="Pfam" id="PF00082"/>
    </source>
</evidence>
<feature type="active site" description="Charge relay system" evidence="5 6">
    <location>
        <position position="212"/>
    </location>
</feature>
<evidence type="ECO:0000256" key="2">
    <source>
        <dbReference type="ARBA" id="ARBA00022670"/>
    </source>
</evidence>
<protein>
    <submittedName>
        <fullName evidence="9">Peptidase S8 and S53 subtilisin kexin sedolisin</fullName>
    </submittedName>
</protein>
<evidence type="ECO:0000256" key="1">
    <source>
        <dbReference type="ARBA" id="ARBA00011073"/>
    </source>
</evidence>
<evidence type="ECO:0000313" key="10">
    <source>
        <dbReference type="Proteomes" id="UP000185557"/>
    </source>
</evidence>
<name>A0A1U7IZ86_9CYAN</name>
<dbReference type="GO" id="GO:0006508">
    <property type="term" value="P:proteolysis"/>
    <property type="evidence" value="ECO:0007669"/>
    <property type="project" value="UniProtKB-KW"/>
</dbReference>
<dbReference type="Gene3D" id="3.40.50.200">
    <property type="entry name" value="Peptidase S8/S53 domain"/>
    <property type="match status" value="1"/>
</dbReference>
<organism evidence="9 10">
    <name type="scientific">Phormidium tenue NIES-30</name>
    <dbReference type="NCBI Taxonomy" id="549789"/>
    <lineage>
        <taxon>Bacteria</taxon>
        <taxon>Bacillati</taxon>
        <taxon>Cyanobacteriota</taxon>
        <taxon>Cyanophyceae</taxon>
        <taxon>Oscillatoriophycideae</taxon>
        <taxon>Oscillatoriales</taxon>
        <taxon>Oscillatoriaceae</taxon>
        <taxon>Phormidium</taxon>
    </lineage>
</organism>
<dbReference type="PRINTS" id="PR00723">
    <property type="entry name" value="SUBTILISIN"/>
</dbReference>
<dbReference type="PANTHER" id="PTHR43806">
    <property type="entry name" value="PEPTIDASE S8"/>
    <property type="match status" value="1"/>
</dbReference>
<dbReference type="OrthoDB" id="9798386at2"/>
<evidence type="ECO:0000256" key="7">
    <source>
        <dbReference type="RuleBase" id="RU003355"/>
    </source>
</evidence>
<dbReference type="GO" id="GO:0004252">
    <property type="term" value="F:serine-type endopeptidase activity"/>
    <property type="evidence" value="ECO:0007669"/>
    <property type="project" value="UniProtKB-UniRule"/>
</dbReference>
<keyword evidence="4 6" id="KW-0720">Serine protease</keyword>
<sequence length="451" mass="48444">MSTKSKISPAFEPFLADSGEDDKRDAIVIYQAPPIEGLHLRGRLRELKRRLDGVKEQAAIKAFEQKMLAHYQEASRDLGYAAQPLKTSTIGSGTLPVMTVEVTRKTLEALAEQPDVVAVLPNQRIHLIQPRKVEYEALIQQEQKDGLTWGLKQLEIPTVWEATKGKDINVAVLDTGVYGAHPALNDRVKEFIVIDPLGRRIKANPTFDCGQHGTHVCGTIVGGQDSNGVSIGVAPQANLLVAGVLIGDTTLRTLMEGISWAIEQGVDIINMSLGMNYYEPLFAEVLNILLNQYGILPVVAIGNENHGNSSSPGNTHNAFSIGGIEKTASDGVDVAFFSSGASLVFPGKEPGALVTKPDVVAPGAQIYSCIPPTKRSNGTFEYNFMDGTSMATPHVAGVAALLMAAKPTAPVTDIIEVLKETASHPDGKDLRPCNRWGYGLIQPIEALKALA</sequence>
<dbReference type="InterPro" id="IPR015500">
    <property type="entry name" value="Peptidase_S8_subtilisin-rel"/>
</dbReference>
<dbReference type="InterPro" id="IPR023827">
    <property type="entry name" value="Peptidase_S8_Asp-AS"/>
</dbReference>
<dbReference type="Proteomes" id="UP000185557">
    <property type="component" value="Unassembled WGS sequence"/>
</dbReference>
<dbReference type="PROSITE" id="PS00136">
    <property type="entry name" value="SUBTILASE_ASP"/>
    <property type="match status" value="1"/>
</dbReference>
<dbReference type="PROSITE" id="PS00138">
    <property type="entry name" value="SUBTILASE_SER"/>
    <property type="match status" value="1"/>
</dbReference>
<reference evidence="9 10" key="1">
    <citation type="submission" date="2016-11" db="EMBL/GenBank/DDBJ databases">
        <title>Draft Genome Sequences of Nine Cyanobacterial Strains from Diverse Habitats.</title>
        <authorList>
            <person name="Zhu T."/>
            <person name="Hou S."/>
            <person name="Lu X."/>
            <person name="Hess W.R."/>
        </authorList>
    </citation>
    <scope>NUCLEOTIDE SEQUENCE [LARGE SCALE GENOMIC DNA]</scope>
    <source>
        <strain evidence="9 10">NIES-30</strain>
    </source>
</reference>
<dbReference type="InterPro" id="IPR050131">
    <property type="entry name" value="Peptidase_S8_subtilisin-like"/>
</dbReference>
<feature type="active site" description="Charge relay system" evidence="5 6">
    <location>
        <position position="389"/>
    </location>
</feature>
<dbReference type="RefSeq" id="WP_073610753.1">
    <property type="nucleotide sequence ID" value="NZ_MRCG01000024.1"/>
</dbReference>
<dbReference type="InterPro" id="IPR023828">
    <property type="entry name" value="Peptidase_S8_Ser-AS"/>
</dbReference>
<comment type="similarity">
    <text evidence="1 6 7">Belongs to the peptidase S8 family.</text>
</comment>
<dbReference type="PANTHER" id="PTHR43806:SF11">
    <property type="entry name" value="CEREVISIN-RELATED"/>
    <property type="match status" value="1"/>
</dbReference>
<feature type="active site" description="Charge relay system" evidence="5 6">
    <location>
        <position position="174"/>
    </location>
</feature>
<comment type="caution">
    <text evidence="9">The sequence shown here is derived from an EMBL/GenBank/DDBJ whole genome shotgun (WGS) entry which is preliminary data.</text>
</comment>
<keyword evidence="2 6" id="KW-0645">Protease</keyword>
<evidence type="ECO:0000313" key="9">
    <source>
        <dbReference type="EMBL" id="OKH44280.1"/>
    </source>
</evidence>
<accession>A0A1U7IZ86</accession>
<dbReference type="SUPFAM" id="SSF52743">
    <property type="entry name" value="Subtilisin-like"/>
    <property type="match status" value="1"/>
</dbReference>
<evidence type="ECO:0000256" key="3">
    <source>
        <dbReference type="ARBA" id="ARBA00022801"/>
    </source>
</evidence>
<dbReference type="PROSITE" id="PS51892">
    <property type="entry name" value="SUBTILASE"/>
    <property type="match status" value="1"/>
</dbReference>
<keyword evidence="3 6" id="KW-0378">Hydrolase</keyword>
<dbReference type="InterPro" id="IPR036852">
    <property type="entry name" value="Peptidase_S8/S53_dom_sf"/>
</dbReference>
<dbReference type="Pfam" id="PF00082">
    <property type="entry name" value="Peptidase_S8"/>
    <property type="match status" value="1"/>
</dbReference>
<feature type="domain" description="Peptidase S8/S53" evidence="8">
    <location>
        <begin position="165"/>
        <end position="439"/>
    </location>
</feature>
<dbReference type="STRING" id="549789.NIES30_22755"/>
<evidence type="ECO:0000256" key="6">
    <source>
        <dbReference type="PROSITE-ProRule" id="PRU01240"/>
    </source>
</evidence>
<dbReference type="InterPro" id="IPR000209">
    <property type="entry name" value="Peptidase_S8/S53_dom"/>
</dbReference>
<evidence type="ECO:0000256" key="4">
    <source>
        <dbReference type="ARBA" id="ARBA00022825"/>
    </source>
</evidence>